<evidence type="ECO:0000313" key="1">
    <source>
        <dbReference type="EMBL" id="QGU03555.1"/>
    </source>
</evidence>
<protein>
    <submittedName>
        <fullName evidence="1">Uncharacterized protein</fullName>
    </submittedName>
</protein>
<dbReference type="EMBL" id="CP046453">
    <property type="protein sequence ID" value="QGU03555.1"/>
    <property type="molecule type" value="Genomic_DNA"/>
</dbReference>
<keyword evidence="2" id="KW-1185">Reference proteome</keyword>
<sequence length="31" mass="3320">MLSIIPLPFMLLIEGLTSSIVPVLPLLNSPT</sequence>
<evidence type="ECO:0000313" key="2">
    <source>
        <dbReference type="Proteomes" id="UP000425178"/>
    </source>
</evidence>
<gene>
    <name evidence="1" type="ORF">CETAM_01345</name>
</gene>
<name>A0A6B8VX45_9CORY</name>
<dbReference type="KEGG" id="ccoe:CETAM_01345"/>
<dbReference type="AlphaFoldDB" id="A0A6B8VX45"/>
<dbReference type="Proteomes" id="UP000425178">
    <property type="component" value="Chromosome"/>
</dbReference>
<accession>A0A6B8VX45</accession>
<organism evidence="1 2">
    <name type="scientific">Corynebacterium comes</name>
    <dbReference type="NCBI Taxonomy" id="2675218"/>
    <lineage>
        <taxon>Bacteria</taxon>
        <taxon>Bacillati</taxon>
        <taxon>Actinomycetota</taxon>
        <taxon>Actinomycetes</taxon>
        <taxon>Mycobacteriales</taxon>
        <taxon>Corynebacteriaceae</taxon>
        <taxon>Corynebacterium</taxon>
    </lineage>
</organism>
<reference evidence="1 2" key="1">
    <citation type="journal article" date="2021" name="Int. J. Syst. Evol. Microbiol.">
        <title>Classification of three corynebacterial strains isolated from a small paddock in North Rhine-Westphalia: proposal of &lt;i&gt;Corynebacterium kalinowskii&lt;/i&gt; sp. nov., &lt;i&gt;Corynebacterium comes&lt;/i&gt; sp. nov. and &lt;i&gt;Corynebacterium occultum&lt;/i&gt; sp. nov.</title>
        <authorList>
            <person name="Schaffert L."/>
            <person name="Ruwe M."/>
            <person name="Milse J."/>
            <person name="Hanuschka K."/>
            <person name="Ortseifen V."/>
            <person name="Droste J."/>
            <person name="Brandt D."/>
            <person name="Schl L."/>
            <person name="Kutter Y."/>
            <person name="Vinke S."/>
            <person name="Vieh P."/>
            <person name="Jacob L."/>
            <person name="L N.C."/>
            <person name="Schulte-Berndt E."/>
            <person name="Hain C."/>
            <person name="Linder M."/>
            <person name="Schmidt P."/>
            <person name="Wollenschl L."/>
            <person name="Luttermann T."/>
            <person name="Thieme E."/>
            <person name="Hassa J."/>
            <person name="Haak M."/>
            <person name="Wittchen M."/>
            <person name="Mentz A."/>
            <person name="Persicke M."/>
            <person name="Busche T."/>
            <person name="R C."/>
        </authorList>
    </citation>
    <scope>NUCLEOTIDE SEQUENCE [LARGE SCALE GENOMIC DNA]</scope>
    <source>
        <strain evidence="1 2">2019</strain>
    </source>
</reference>
<proteinExistence type="predicted"/>